<organism evidence="1 2">
    <name type="scientific">Microbacterium sorbitolivorans</name>
    <dbReference type="NCBI Taxonomy" id="1867410"/>
    <lineage>
        <taxon>Bacteria</taxon>
        <taxon>Bacillati</taxon>
        <taxon>Actinomycetota</taxon>
        <taxon>Actinomycetes</taxon>
        <taxon>Micrococcales</taxon>
        <taxon>Microbacteriaceae</taxon>
        <taxon>Microbacterium</taxon>
    </lineage>
</organism>
<dbReference type="EMBL" id="QORO01000001">
    <property type="protein sequence ID" value="RCK61463.1"/>
    <property type="molecule type" value="Genomic_DNA"/>
</dbReference>
<proteinExistence type="predicted"/>
<comment type="caution">
    <text evidence="1">The sequence shown here is derived from an EMBL/GenBank/DDBJ whole genome shotgun (WGS) entry which is preliminary data.</text>
</comment>
<sequence length="165" mass="17938">MGDRSKGTPVTHVIFTLTRVEAAHLADLVGQFQALVENSEGESGDPAVDRLTPDVYPDDADASREFRRVTRDDLLGRRAHDAAIVAADLARIESASVNEALSPVDVSIADLEPWLRTLSAVRLVLASRLGIADGAEHDEDDPAYGLYEWLGYRLEGLIQVAENES</sequence>
<reference evidence="1 2" key="1">
    <citation type="submission" date="2018-07" db="EMBL/GenBank/DDBJ databases">
        <title>Microbacterium endoborsara sp. nov., a novel actinobacterium isolated from Borszczowia aralocaspica.</title>
        <authorList>
            <person name="An D."/>
        </authorList>
    </citation>
    <scope>NUCLEOTIDE SEQUENCE [LARGE SCALE GENOMIC DNA]</scope>
    <source>
        <strain evidence="1 2">C1.15228</strain>
    </source>
</reference>
<name>A0A367Y6G6_9MICO</name>
<dbReference type="OrthoDB" id="3268479at2"/>
<dbReference type="AlphaFoldDB" id="A0A367Y6G6"/>
<gene>
    <name evidence="1" type="ORF">DTO57_02125</name>
</gene>
<evidence type="ECO:0000313" key="1">
    <source>
        <dbReference type="EMBL" id="RCK61463.1"/>
    </source>
</evidence>
<keyword evidence="2" id="KW-1185">Reference proteome</keyword>
<accession>A0A367Y6G6</accession>
<dbReference type="InterPro" id="IPR018561">
    <property type="entry name" value="AosR"/>
</dbReference>
<evidence type="ECO:0000313" key="2">
    <source>
        <dbReference type="Proteomes" id="UP000253508"/>
    </source>
</evidence>
<protein>
    <submittedName>
        <fullName evidence="1">DUF2017 family protein</fullName>
    </submittedName>
</protein>
<dbReference type="Pfam" id="PF09438">
    <property type="entry name" value="DUF2017"/>
    <property type="match status" value="1"/>
</dbReference>
<dbReference type="Proteomes" id="UP000253508">
    <property type="component" value="Unassembled WGS sequence"/>
</dbReference>